<protein>
    <recommendedName>
        <fullName evidence="6">Beta-xylanase</fullName>
        <ecNumber evidence="6">3.2.1.8</ecNumber>
    </recommendedName>
</protein>
<gene>
    <name evidence="8" type="ORF">MN202_15255</name>
</gene>
<name>A0ABU8C9F9_9GAMM</name>
<dbReference type="Gene3D" id="3.20.20.80">
    <property type="entry name" value="Glycosidases"/>
    <property type="match status" value="1"/>
</dbReference>
<keyword evidence="2 6" id="KW-0119">Carbohydrate metabolism</keyword>
<organism evidence="8 9">
    <name type="scientific">Rheinheimera muenzenbergensis</name>
    <dbReference type="NCBI Taxonomy" id="1193628"/>
    <lineage>
        <taxon>Bacteria</taxon>
        <taxon>Pseudomonadati</taxon>
        <taxon>Pseudomonadota</taxon>
        <taxon>Gammaproteobacteria</taxon>
        <taxon>Chromatiales</taxon>
        <taxon>Chromatiaceae</taxon>
        <taxon>Rheinheimera</taxon>
    </lineage>
</organism>
<comment type="similarity">
    <text evidence="6">Belongs to the glycosyl hydrolase 10 (cellulase F) family.</text>
</comment>
<reference evidence="8 9" key="1">
    <citation type="journal article" date="2023" name="Ecotoxicol. Environ. Saf.">
        <title>Mercury remediation potential of mercury-resistant strain Rheinheimera metallidurans sp. nov. isolated from a municipal waste dumping site.</title>
        <authorList>
            <person name="Yadav V."/>
            <person name="Manjhi A."/>
            <person name="Vadakedath N."/>
        </authorList>
    </citation>
    <scope>NUCLEOTIDE SEQUENCE [LARGE SCALE GENOMIC DNA]</scope>
    <source>
        <strain evidence="8 9">E-49</strain>
    </source>
</reference>
<dbReference type="PRINTS" id="PR00134">
    <property type="entry name" value="GLHYDRLASE10"/>
</dbReference>
<dbReference type="Proteomes" id="UP001375382">
    <property type="component" value="Unassembled WGS sequence"/>
</dbReference>
<keyword evidence="4 6" id="KW-0624">Polysaccharide degradation</keyword>
<evidence type="ECO:0000256" key="3">
    <source>
        <dbReference type="ARBA" id="ARBA00023295"/>
    </source>
</evidence>
<dbReference type="InterPro" id="IPR044846">
    <property type="entry name" value="GH10"/>
</dbReference>
<evidence type="ECO:0000313" key="8">
    <source>
        <dbReference type="EMBL" id="MEH8018600.1"/>
    </source>
</evidence>
<dbReference type="SMART" id="SM00633">
    <property type="entry name" value="Glyco_10"/>
    <property type="match status" value="1"/>
</dbReference>
<feature type="domain" description="GH10" evidence="7">
    <location>
        <begin position="22"/>
        <end position="368"/>
    </location>
</feature>
<comment type="catalytic activity">
    <reaction evidence="6">
        <text>Endohydrolysis of (1-&gt;4)-beta-D-xylosidic linkages in xylans.</text>
        <dbReference type="EC" id="3.2.1.8"/>
    </reaction>
</comment>
<dbReference type="PROSITE" id="PS51760">
    <property type="entry name" value="GH10_2"/>
    <property type="match status" value="1"/>
</dbReference>
<keyword evidence="1 6" id="KW-0378">Hydrolase</keyword>
<keyword evidence="3 6" id="KW-0326">Glycosidase</keyword>
<dbReference type="SUPFAM" id="SSF51445">
    <property type="entry name" value="(Trans)glycosidases"/>
    <property type="match status" value="1"/>
</dbReference>
<feature type="active site" description="Nucleophile" evidence="5">
    <location>
        <position position="261"/>
    </location>
</feature>
<dbReference type="EMBL" id="JALAAR010000014">
    <property type="protein sequence ID" value="MEH8018600.1"/>
    <property type="molecule type" value="Genomic_DNA"/>
</dbReference>
<accession>A0ABU8C9F9</accession>
<evidence type="ECO:0000256" key="1">
    <source>
        <dbReference type="ARBA" id="ARBA00022801"/>
    </source>
</evidence>
<evidence type="ECO:0000259" key="7">
    <source>
        <dbReference type="PROSITE" id="PS51760"/>
    </source>
</evidence>
<evidence type="ECO:0000256" key="6">
    <source>
        <dbReference type="RuleBase" id="RU361174"/>
    </source>
</evidence>
<keyword evidence="9" id="KW-1185">Reference proteome</keyword>
<evidence type="ECO:0000313" key="9">
    <source>
        <dbReference type="Proteomes" id="UP001375382"/>
    </source>
</evidence>
<dbReference type="InterPro" id="IPR031158">
    <property type="entry name" value="GH10_AS"/>
</dbReference>
<dbReference type="PANTHER" id="PTHR31490">
    <property type="entry name" value="GLYCOSYL HYDROLASE"/>
    <property type="match status" value="1"/>
</dbReference>
<dbReference type="EC" id="3.2.1.8" evidence="6"/>
<dbReference type="PROSITE" id="PS00591">
    <property type="entry name" value="GH10_1"/>
    <property type="match status" value="1"/>
</dbReference>
<dbReference type="InterPro" id="IPR001000">
    <property type="entry name" value="GH10_dom"/>
</dbReference>
<dbReference type="Pfam" id="PF00331">
    <property type="entry name" value="Glyco_hydro_10"/>
    <property type="match status" value="1"/>
</dbReference>
<evidence type="ECO:0000256" key="4">
    <source>
        <dbReference type="ARBA" id="ARBA00023326"/>
    </source>
</evidence>
<evidence type="ECO:0000256" key="2">
    <source>
        <dbReference type="ARBA" id="ARBA00023277"/>
    </source>
</evidence>
<dbReference type="RefSeq" id="WP_335737003.1">
    <property type="nucleotide sequence ID" value="NZ_JALAAR010000014.1"/>
</dbReference>
<proteinExistence type="inferred from homology"/>
<sequence>MSFVFKVLIKAILLVFFVFASGISAMSLKDAYKNEFLIGVALANKDLTNSSITTIANNEFNTVTAEFGMKMTSILPESGVYNFAWTDQLFGFVKKSGHFVVGHTLVWHKALPEWLFCDRMGQKLKRDQLLLKLQQHINTYVGRYRGQVLGWDVVNEAFNYDGSFRNSPWLEIIGEDYIEKAFEFAHQADPNAELYYNDYGLVNPKKQAAVVALVKRLKKKGIPIHAVGIQGHYSLTYPDLNKLDKTIARFAKLGVKVMITELDVSVLPFPGVEERGEDAVISAERLIELNPYPNQLPDEIQQQLTSRYRDLFCVFLKHQSAVSRVTFWGLTDSRSWRNNWPIEGRTDYPLLFDRALNAKPVVDALLELPASRDDFCNF</sequence>
<comment type="caution">
    <text evidence="8">The sequence shown here is derived from an EMBL/GenBank/DDBJ whole genome shotgun (WGS) entry which is preliminary data.</text>
</comment>
<dbReference type="PANTHER" id="PTHR31490:SF90">
    <property type="entry name" value="ENDO-1,4-BETA-XYLANASE A"/>
    <property type="match status" value="1"/>
</dbReference>
<dbReference type="InterPro" id="IPR017853">
    <property type="entry name" value="GH"/>
</dbReference>
<evidence type="ECO:0000256" key="5">
    <source>
        <dbReference type="PROSITE-ProRule" id="PRU10061"/>
    </source>
</evidence>